<comment type="caution">
    <text evidence="2">The sequence shown here is derived from an EMBL/GenBank/DDBJ whole genome shotgun (WGS) entry which is preliminary data.</text>
</comment>
<reference evidence="2" key="1">
    <citation type="submission" date="2021-02" db="EMBL/GenBank/DDBJ databases">
        <authorList>
            <person name="Nowell W R."/>
        </authorList>
    </citation>
    <scope>NUCLEOTIDE SEQUENCE</scope>
</reference>
<sequence>MKPVSRVSASVRGRKGPLSSNVEARFSPRTNIALSSLPISELIDFHKNRERKHMKYAIGIFAILGLIGLVLLIVSFALPKSNGDIDQRSSKRIVFLIIGSTLLGMGLFMALVAGGCIFYKLKQQFNDLNEIEGGQEPIIWRLDGEEWVRYLNYMHGPNRRWTEMAPLSCFCCRRSAYDRLMDRQYGHIVFYGKGLIIDELYFISFRTYLLQGVQLLVADQQQQRLGLRIHTFLQAGKNSRNCYFDVFSPSSVTLEQLQAIIQSYNQRISGPDGLHTVIEGLHVAASIVSLLS</sequence>
<accession>A0A814S7A9</accession>
<feature type="transmembrane region" description="Helical" evidence="1">
    <location>
        <begin position="93"/>
        <end position="119"/>
    </location>
</feature>
<dbReference type="EMBL" id="CAJNOQ010006672">
    <property type="protein sequence ID" value="CAF1143612.1"/>
    <property type="molecule type" value="Genomic_DNA"/>
</dbReference>
<gene>
    <name evidence="2" type="ORF">GPM918_LOCUS20814</name>
    <name evidence="3" type="ORF">SRO942_LOCUS20811</name>
</gene>
<keyword evidence="1" id="KW-0472">Membrane</keyword>
<dbReference type="Proteomes" id="UP000663829">
    <property type="component" value="Unassembled WGS sequence"/>
</dbReference>
<feature type="transmembrane region" description="Helical" evidence="1">
    <location>
        <begin position="56"/>
        <end position="78"/>
    </location>
</feature>
<protein>
    <submittedName>
        <fullName evidence="2">Uncharacterized protein</fullName>
    </submittedName>
</protein>
<organism evidence="2 4">
    <name type="scientific">Didymodactylos carnosus</name>
    <dbReference type="NCBI Taxonomy" id="1234261"/>
    <lineage>
        <taxon>Eukaryota</taxon>
        <taxon>Metazoa</taxon>
        <taxon>Spiralia</taxon>
        <taxon>Gnathifera</taxon>
        <taxon>Rotifera</taxon>
        <taxon>Eurotatoria</taxon>
        <taxon>Bdelloidea</taxon>
        <taxon>Philodinida</taxon>
        <taxon>Philodinidae</taxon>
        <taxon>Didymodactylos</taxon>
    </lineage>
</organism>
<evidence type="ECO:0000313" key="4">
    <source>
        <dbReference type="Proteomes" id="UP000663829"/>
    </source>
</evidence>
<keyword evidence="1" id="KW-1133">Transmembrane helix</keyword>
<name>A0A814S7A9_9BILA</name>
<dbReference type="OrthoDB" id="10047843at2759"/>
<evidence type="ECO:0000313" key="2">
    <source>
        <dbReference type="EMBL" id="CAF1143612.1"/>
    </source>
</evidence>
<proteinExistence type="predicted"/>
<evidence type="ECO:0000256" key="1">
    <source>
        <dbReference type="SAM" id="Phobius"/>
    </source>
</evidence>
<keyword evidence="1" id="KW-0812">Transmembrane</keyword>
<dbReference type="Proteomes" id="UP000681722">
    <property type="component" value="Unassembled WGS sequence"/>
</dbReference>
<dbReference type="AlphaFoldDB" id="A0A814S7A9"/>
<keyword evidence="4" id="KW-1185">Reference proteome</keyword>
<evidence type="ECO:0000313" key="3">
    <source>
        <dbReference type="EMBL" id="CAF3907224.1"/>
    </source>
</evidence>
<dbReference type="EMBL" id="CAJOBC010006672">
    <property type="protein sequence ID" value="CAF3907224.1"/>
    <property type="molecule type" value="Genomic_DNA"/>
</dbReference>